<evidence type="ECO:0000256" key="1">
    <source>
        <dbReference type="SAM" id="MobiDB-lite"/>
    </source>
</evidence>
<feature type="region of interest" description="Disordered" evidence="1">
    <location>
        <begin position="156"/>
        <end position="180"/>
    </location>
</feature>
<dbReference type="EMBL" id="OIVN01002724">
    <property type="protein sequence ID" value="SPD05943.1"/>
    <property type="molecule type" value="Genomic_DNA"/>
</dbReference>
<feature type="compositionally biased region" description="Basic and acidic residues" evidence="1">
    <location>
        <begin position="156"/>
        <end position="171"/>
    </location>
</feature>
<dbReference type="AlphaFoldDB" id="A0A2N9H2C5"/>
<gene>
    <name evidence="2" type="ORF">FSB_LOCUS33825</name>
</gene>
<organism evidence="2">
    <name type="scientific">Fagus sylvatica</name>
    <name type="common">Beechnut</name>
    <dbReference type="NCBI Taxonomy" id="28930"/>
    <lineage>
        <taxon>Eukaryota</taxon>
        <taxon>Viridiplantae</taxon>
        <taxon>Streptophyta</taxon>
        <taxon>Embryophyta</taxon>
        <taxon>Tracheophyta</taxon>
        <taxon>Spermatophyta</taxon>
        <taxon>Magnoliopsida</taxon>
        <taxon>eudicotyledons</taxon>
        <taxon>Gunneridae</taxon>
        <taxon>Pentapetalae</taxon>
        <taxon>rosids</taxon>
        <taxon>fabids</taxon>
        <taxon>Fagales</taxon>
        <taxon>Fagaceae</taxon>
        <taxon>Fagus</taxon>
    </lineage>
</organism>
<name>A0A2N9H2C5_FAGSY</name>
<proteinExistence type="predicted"/>
<protein>
    <submittedName>
        <fullName evidence="2">Uncharacterized protein</fullName>
    </submittedName>
</protein>
<reference evidence="2" key="1">
    <citation type="submission" date="2018-02" db="EMBL/GenBank/DDBJ databases">
        <authorList>
            <person name="Cohen D.B."/>
            <person name="Kent A.D."/>
        </authorList>
    </citation>
    <scope>NUCLEOTIDE SEQUENCE</scope>
</reference>
<sequence length="180" mass="20461">MSSVDLEKRCVKLGKRFTEKFSVNHFPKTRDALSLSLLSFSALFLSRPDPVSALSLCRPRSGLSSLSLPSQIRSQLSLSAVPDPVSALSLSVAPNLDPTRRDEVGPIVLFNRLRVLRSRLWTRRWRWRRSRSRSRSPGIVLRSRLWMAVGPREPRARARISDEGRSDEARRSLARRCAAR</sequence>
<evidence type="ECO:0000313" key="2">
    <source>
        <dbReference type="EMBL" id="SPD05943.1"/>
    </source>
</evidence>
<accession>A0A2N9H2C5</accession>